<dbReference type="RefSeq" id="WP_267847138.1">
    <property type="nucleotide sequence ID" value="NZ_JAPMXC010000001.1"/>
</dbReference>
<evidence type="ECO:0000256" key="1">
    <source>
        <dbReference type="ARBA" id="ARBA00022553"/>
    </source>
</evidence>
<dbReference type="InterPro" id="IPR001789">
    <property type="entry name" value="Sig_transdc_resp-reg_receiver"/>
</dbReference>
<dbReference type="InterPro" id="IPR050595">
    <property type="entry name" value="Bact_response_regulator"/>
</dbReference>
<evidence type="ECO:0000259" key="3">
    <source>
        <dbReference type="PROSITE" id="PS50110"/>
    </source>
</evidence>
<comment type="caution">
    <text evidence="4">The sequence shown here is derived from an EMBL/GenBank/DDBJ whole genome shotgun (WGS) entry which is preliminary data.</text>
</comment>
<dbReference type="Gene3D" id="3.40.50.2300">
    <property type="match status" value="1"/>
</dbReference>
<dbReference type="InterPro" id="IPR011006">
    <property type="entry name" value="CheY-like_superfamily"/>
</dbReference>
<dbReference type="SMART" id="SM00448">
    <property type="entry name" value="REC"/>
    <property type="match status" value="1"/>
</dbReference>
<dbReference type="PANTHER" id="PTHR44591">
    <property type="entry name" value="STRESS RESPONSE REGULATOR PROTEIN 1"/>
    <property type="match status" value="1"/>
</dbReference>
<evidence type="ECO:0000313" key="4">
    <source>
        <dbReference type="EMBL" id="MCY0387394.1"/>
    </source>
</evidence>
<keyword evidence="5" id="KW-1185">Reference proteome</keyword>
<dbReference type="Proteomes" id="UP001082899">
    <property type="component" value="Unassembled WGS sequence"/>
</dbReference>
<feature type="domain" description="Response regulatory" evidence="3">
    <location>
        <begin position="6"/>
        <end position="120"/>
    </location>
</feature>
<organism evidence="4 5">
    <name type="scientific">Robbsia betulipollinis</name>
    <dbReference type="NCBI Taxonomy" id="2981849"/>
    <lineage>
        <taxon>Bacteria</taxon>
        <taxon>Pseudomonadati</taxon>
        <taxon>Pseudomonadota</taxon>
        <taxon>Betaproteobacteria</taxon>
        <taxon>Burkholderiales</taxon>
        <taxon>Burkholderiaceae</taxon>
        <taxon>Robbsia</taxon>
    </lineage>
</organism>
<keyword evidence="1 2" id="KW-0597">Phosphoprotein</keyword>
<evidence type="ECO:0000256" key="2">
    <source>
        <dbReference type="PROSITE-ProRule" id="PRU00169"/>
    </source>
</evidence>
<evidence type="ECO:0000313" key="5">
    <source>
        <dbReference type="Proteomes" id="UP001082899"/>
    </source>
</evidence>
<proteinExistence type="predicted"/>
<name>A0ABT3ZLJ0_9BURK</name>
<reference evidence="4" key="1">
    <citation type="submission" date="2022-11" db="EMBL/GenBank/DDBJ databases">
        <title>Robbsia betulipollinis sp. nov., isolated from pollen of birch (Betula pendula).</title>
        <authorList>
            <person name="Shi H."/>
            <person name="Ambika Manirajan B."/>
            <person name="Ratering S."/>
            <person name="Geissler-Plaum R."/>
            <person name="Schnell S."/>
        </authorList>
    </citation>
    <scope>NUCLEOTIDE SEQUENCE</scope>
    <source>
        <strain evidence="4">Bb-Pol-6</strain>
    </source>
</reference>
<dbReference type="PANTHER" id="PTHR44591:SF3">
    <property type="entry name" value="RESPONSE REGULATORY DOMAIN-CONTAINING PROTEIN"/>
    <property type="match status" value="1"/>
</dbReference>
<gene>
    <name evidence="4" type="ORF">OVY01_09125</name>
</gene>
<dbReference type="Pfam" id="PF00072">
    <property type="entry name" value="Response_reg"/>
    <property type="match status" value="1"/>
</dbReference>
<dbReference type="EMBL" id="JAPMXC010000001">
    <property type="protein sequence ID" value="MCY0387394.1"/>
    <property type="molecule type" value="Genomic_DNA"/>
</dbReference>
<protein>
    <submittedName>
        <fullName evidence="4">Response regulator</fullName>
    </submittedName>
</protein>
<sequence length="120" mass="13037">MEQNNDLLVVDDNVDSAESLAMLLDLCGYPTRLAHDGPTALDAVEAALPRTVILDISMPGMDGYEVARRLRARYSAEQLQLVGLSGYGDQESHRQAQAAGFDRLLVKPVDVDAIIAVLKK</sequence>
<dbReference type="SUPFAM" id="SSF52172">
    <property type="entry name" value="CheY-like"/>
    <property type="match status" value="1"/>
</dbReference>
<dbReference type="PROSITE" id="PS50110">
    <property type="entry name" value="RESPONSE_REGULATORY"/>
    <property type="match status" value="1"/>
</dbReference>
<accession>A0ABT3ZLJ0</accession>
<feature type="modified residue" description="4-aspartylphosphate" evidence="2">
    <location>
        <position position="55"/>
    </location>
</feature>